<dbReference type="Pfam" id="PF02575">
    <property type="entry name" value="YbaB_DNA_bd"/>
    <property type="match status" value="1"/>
</dbReference>
<protein>
    <submittedName>
        <fullName evidence="1">YbaB/EbfC family nucleoid-associated protein</fullName>
    </submittedName>
</protein>
<dbReference type="RefSeq" id="WP_344034778.1">
    <property type="nucleotide sequence ID" value="NZ_BAAAKE010000002.1"/>
</dbReference>
<sequence length="83" mass="8679">MKTPEEWMRDFEAKIADARAKAAVVQEGLANAGGSASSDDGVVTVVVAPNGALTDVELTDAALRKSPAQLSAEIVEVARKARR</sequence>
<keyword evidence="2" id="KW-1185">Reference proteome</keyword>
<dbReference type="InterPro" id="IPR036894">
    <property type="entry name" value="YbaB-like_sf"/>
</dbReference>
<reference evidence="2" key="1">
    <citation type="journal article" date="2019" name="Int. J. Syst. Evol. Microbiol.">
        <title>The Global Catalogue of Microorganisms (GCM) 10K type strain sequencing project: providing services to taxonomists for standard genome sequencing and annotation.</title>
        <authorList>
            <consortium name="The Broad Institute Genomics Platform"/>
            <consortium name="The Broad Institute Genome Sequencing Center for Infectious Disease"/>
            <person name="Wu L."/>
            <person name="Ma J."/>
        </authorList>
    </citation>
    <scope>NUCLEOTIDE SEQUENCE [LARGE SCALE GENOMIC DNA]</scope>
    <source>
        <strain evidence="2">KCTC 12848</strain>
    </source>
</reference>
<dbReference type="EMBL" id="JBHSJB010000003">
    <property type="protein sequence ID" value="MFC5052280.1"/>
    <property type="molecule type" value="Genomic_DNA"/>
</dbReference>
<dbReference type="SUPFAM" id="SSF82607">
    <property type="entry name" value="YbaB-like"/>
    <property type="match status" value="1"/>
</dbReference>
<proteinExistence type="predicted"/>
<name>A0ABV9XPK1_9PSEU</name>
<gene>
    <name evidence="1" type="ORF">ACFPFM_00780</name>
</gene>
<evidence type="ECO:0000313" key="2">
    <source>
        <dbReference type="Proteomes" id="UP001595833"/>
    </source>
</evidence>
<dbReference type="InterPro" id="IPR004401">
    <property type="entry name" value="YbaB/EbfC"/>
</dbReference>
<accession>A0ABV9XPK1</accession>
<organism evidence="1 2">
    <name type="scientific">Saccharothrix xinjiangensis</name>
    <dbReference type="NCBI Taxonomy" id="204798"/>
    <lineage>
        <taxon>Bacteria</taxon>
        <taxon>Bacillati</taxon>
        <taxon>Actinomycetota</taxon>
        <taxon>Actinomycetes</taxon>
        <taxon>Pseudonocardiales</taxon>
        <taxon>Pseudonocardiaceae</taxon>
        <taxon>Saccharothrix</taxon>
    </lineage>
</organism>
<dbReference type="Gene3D" id="3.30.1310.10">
    <property type="entry name" value="Nucleoid-associated protein YbaB-like domain"/>
    <property type="match status" value="1"/>
</dbReference>
<evidence type="ECO:0000313" key="1">
    <source>
        <dbReference type="EMBL" id="MFC5052280.1"/>
    </source>
</evidence>
<comment type="caution">
    <text evidence="1">The sequence shown here is derived from an EMBL/GenBank/DDBJ whole genome shotgun (WGS) entry which is preliminary data.</text>
</comment>
<dbReference type="Proteomes" id="UP001595833">
    <property type="component" value="Unassembled WGS sequence"/>
</dbReference>